<proteinExistence type="predicted"/>
<name>A0A7J8R965_GOSDV</name>
<comment type="caution">
    <text evidence="1">The sequence shown here is derived from an EMBL/GenBank/DDBJ whole genome shotgun (WGS) entry which is preliminary data.</text>
</comment>
<reference evidence="1 2" key="1">
    <citation type="journal article" date="2019" name="Genome Biol. Evol.">
        <title>Insights into the evolution of the New World diploid cottons (Gossypium, subgenus Houzingenia) based on genome sequencing.</title>
        <authorList>
            <person name="Grover C.E."/>
            <person name="Arick M.A. 2nd"/>
            <person name="Thrash A."/>
            <person name="Conover J.L."/>
            <person name="Sanders W.S."/>
            <person name="Peterson D.G."/>
            <person name="Frelichowski J.E."/>
            <person name="Scheffler J.A."/>
            <person name="Scheffler B.E."/>
            <person name="Wendel J.F."/>
        </authorList>
    </citation>
    <scope>NUCLEOTIDE SEQUENCE [LARGE SCALE GENOMIC DNA]</scope>
    <source>
        <strain evidence="1">27</strain>
        <tissue evidence="1">Leaf</tissue>
    </source>
</reference>
<dbReference type="AlphaFoldDB" id="A0A7J8R965"/>
<dbReference type="Proteomes" id="UP000593561">
    <property type="component" value="Unassembled WGS sequence"/>
</dbReference>
<evidence type="ECO:0000313" key="2">
    <source>
        <dbReference type="Proteomes" id="UP000593561"/>
    </source>
</evidence>
<keyword evidence="2" id="KW-1185">Reference proteome</keyword>
<sequence>MAIWRIASCVGRLIHIDRNTEDVRRGRFCGKFGHREDSCSMSTIAATDTDKVPSSSTHVESDMPLITPLHATETSFGLWILVQRKMHKPAPSNPIVNSNHVPSPLKDVGQLASIVVSKDMATSSTGPDLLPPQRPPSKMPTGLVCNESSLVSSSVNNAICSSVASLKARCNIKELVRLHRVHILIIIEPRINGENADKDVMVTRQLMQIDASGCKFIWSNGQYVNGLIRKKLDRLFAIWRGGKLLRMPLLETSLILINHANFSDMLQASWWYDVALSNSLLSLQEEHVDLNLSWFCSRTTVPLVDQQLAQILHIRHDHEIHLALKSMAPW</sequence>
<organism evidence="1 2">
    <name type="scientific">Gossypium davidsonii</name>
    <name type="common">Davidson's cotton</name>
    <name type="synonym">Gossypium klotzschianum subsp. davidsonii</name>
    <dbReference type="NCBI Taxonomy" id="34287"/>
    <lineage>
        <taxon>Eukaryota</taxon>
        <taxon>Viridiplantae</taxon>
        <taxon>Streptophyta</taxon>
        <taxon>Embryophyta</taxon>
        <taxon>Tracheophyta</taxon>
        <taxon>Spermatophyta</taxon>
        <taxon>Magnoliopsida</taxon>
        <taxon>eudicotyledons</taxon>
        <taxon>Gunneridae</taxon>
        <taxon>Pentapetalae</taxon>
        <taxon>rosids</taxon>
        <taxon>malvids</taxon>
        <taxon>Malvales</taxon>
        <taxon>Malvaceae</taxon>
        <taxon>Malvoideae</taxon>
        <taxon>Gossypium</taxon>
    </lineage>
</organism>
<dbReference type="EMBL" id="JABFAC010000004">
    <property type="protein sequence ID" value="MBA0610321.1"/>
    <property type="molecule type" value="Genomic_DNA"/>
</dbReference>
<accession>A0A7J8R965</accession>
<protein>
    <submittedName>
        <fullName evidence="1">Uncharacterized protein</fullName>
    </submittedName>
</protein>
<gene>
    <name evidence="1" type="ORF">Godav_011185</name>
</gene>
<evidence type="ECO:0000313" key="1">
    <source>
        <dbReference type="EMBL" id="MBA0610321.1"/>
    </source>
</evidence>